<dbReference type="HOGENOM" id="CLU_2566954_0_0_11"/>
<organism evidence="1 2">
    <name type="scientific">Bifidobacterium breve DSM 20213 = JCM 1192</name>
    <dbReference type="NCBI Taxonomy" id="518634"/>
    <lineage>
        <taxon>Bacteria</taxon>
        <taxon>Bacillati</taxon>
        <taxon>Actinomycetota</taxon>
        <taxon>Actinomycetes</taxon>
        <taxon>Bifidobacteriales</taxon>
        <taxon>Bifidobacteriaceae</taxon>
        <taxon>Bifidobacterium</taxon>
    </lineage>
</organism>
<name>D4BPT0_BIFBR</name>
<evidence type="ECO:0000313" key="1">
    <source>
        <dbReference type="EMBL" id="EFE89667.1"/>
    </source>
</evidence>
<reference evidence="1 2" key="1">
    <citation type="submission" date="2010-02" db="EMBL/GenBank/DDBJ databases">
        <authorList>
            <person name="Weinstock G."/>
            <person name="Sodergren E."/>
            <person name="Clifton S."/>
            <person name="Fulton L."/>
            <person name="Fulton B."/>
            <person name="Courtney L."/>
            <person name="Fronick C."/>
            <person name="Harrison M."/>
            <person name="Strong C."/>
            <person name="Farmer C."/>
            <person name="Delahaunty K."/>
            <person name="Markovic C."/>
            <person name="Hall O."/>
            <person name="Minx P."/>
            <person name="Tomlinson C."/>
            <person name="Mitreva M."/>
            <person name="Nelson J."/>
            <person name="Hou S."/>
            <person name="Wollam A."/>
            <person name="Pepin K.H."/>
            <person name="Johnson M."/>
            <person name="Bhonagiri V."/>
            <person name="Zhang X."/>
            <person name="Suruliraj S."/>
            <person name="Warren W."/>
            <person name="Chinwalla A."/>
            <person name="Mardis E.R."/>
            <person name="Wilson R.K."/>
        </authorList>
    </citation>
    <scope>NUCLEOTIDE SEQUENCE [LARGE SCALE GENOMIC DNA]</scope>
    <source>
        <strain evidence="1 2">DSM 20213</strain>
    </source>
</reference>
<evidence type="ECO:0000313" key="2">
    <source>
        <dbReference type="Proteomes" id="UP000003191"/>
    </source>
</evidence>
<accession>D4BPT0</accession>
<sequence>MGCIVQARQYAVKQSHDSTMFGTYQMEELANLKKYRGYCCAENANMTIDVLSRYTLFTCHAPISIKRHLHNHRYASPITYR</sequence>
<dbReference type="Proteomes" id="UP000003191">
    <property type="component" value="Unassembled WGS sequence"/>
</dbReference>
<protein>
    <submittedName>
        <fullName evidence="1">Uncharacterized protein</fullName>
    </submittedName>
</protein>
<comment type="caution">
    <text evidence="1">The sequence shown here is derived from an EMBL/GenBank/DDBJ whole genome shotgun (WGS) entry which is preliminary data.</text>
</comment>
<dbReference type="EMBL" id="ACCG02000009">
    <property type="protein sequence ID" value="EFE89667.1"/>
    <property type="molecule type" value="Genomic_DNA"/>
</dbReference>
<gene>
    <name evidence="1" type="ORF">BIFBRE_04095</name>
</gene>
<proteinExistence type="predicted"/>
<keyword evidence="2" id="KW-1185">Reference proteome</keyword>
<dbReference type="AlphaFoldDB" id="D4BPT0"/>